<keyword evidence="2" id="KW-1185">Reference proteome</keyword>
<dbReference type="EMBL" id="FUZU01000001">
    <property type="protein sequence ID" value="SKC53324.1"/>
    <property type="molecule type" value="Genomic_DNA"/>
</dbReference>
<reference evidence="1 2" key="1">
    <citation type="submission" date="2017-02" db="EMBL/GenBank/DDBJ databases">
        <authorList>
            <person name="Peterson S.W."/>
        </authorList>
    </citation>
    <scope>NUCLEOTIDE SEQUENCE [LARGE SCALE GENOMIC DNA]</scope>
    <source>
        <strain evidence="1 2">DSM 25262</strain>
    </source>
</reference>
<dbReference type="Proteomes" id="UP000190961">
    <property type="component" value="Unassembled WGS sequence"/>
</dbReference>
<evidence type="ECO:0000313" key="2">
    <source>
        <dbReference type="Proteomes" id="UP000190961"/>
    </source>
</evidence>
<organism evidence="1 2">
    <name type="scientific">Ohtaekwangia koreensis</name>
    <dbReference type="NCBI Taxonomy" id="688867"/>
    <lineage>
        <taxon>Bacteria</taxon>
        <taxon>Pseudomonadati</taxon>
        <taxon>Bacteroidota</taxon>
        <taxon>Cytophagia</taxon>
        <taxon>Cytophagales</taxon>
        <taxon>Fulvivirgaceae</taxon>
        <taxon>Ohtaekwangia</taxon>
    </lineage>
</organism>
<dbReference type="AlphaFoldDB" id="A0A1T5JPN6"/>
<sequence length="61" mass="7508">MLSPNRKRIYVKNYDEMMLELYTAVYQRLSLNNAARKRYQRLLHTPYSFFPIEKIQTSQYD</sequence>
<name>A0A1T5JPN6_9BACT</name>
<accession>A0A1T5JPN6</accession>
<evidence type="ECO:0000313" key="1">
    <source>
        <dbReference type="EMBL" id="SKC53324.1"/>
    </source>
</evidence>
<protein>
    <submittedName>
        <fullName evidence="1">Uncharacterized protein</fullName>
    </submittedName>
</protein>
<proteinExistence type="predicted"/>
<gene>
    <name evidence="1" type="ORF">SAMN05660236_1326</name>
</gene>